<feature type="domain" description="DHHA1" evidence="8">
    <location>
        <begin position="367"/>
        <end position="456"/>
    </location>
</feature>
<evidence type="ECO:0000256" key="4">
    <source>
        <dbReference type="ARBA" id="ARBA00022801"/>
    </source>
</evidence>
<dbReference type="InterPro" id="IPR003156">
    <property type="entry name" value="DHHA1_dom"/>
</dbReference>
<dbReference type="InterPro" id="IPR004610">
    <property type="entry name" value="RecJ"/>
</dbReference>
<dbReference type="Gene3D" id="3.10.310.30">
    <property type="match status" value="1"/>
</dbReference>
<evidence type="ECO:0000313" key="10">
    <source>
        <dbReference type="EMBL" id="AJF08143.1"/>
    </source>
</evidence>
<evidence type="ECO:0000256" key="5">
    <source>
        <dbReference type="ARBA" id="ARBA00022839"/>
    </source>
</evidence>
<dbReference type="InterPro" id="IPR041122">
    <property type="entry name" value="RecJ_OB"/>
</dbReference>
<evidence type="ECO:0000256" key="6">
    <source>
        <dbReference type="SAM" id="Coils"/>
    </source>
</evidence>
<dbReference type="KEGG" id="gsb:GSUB_16690"/>
<name>A0A0B5FL72_9BACT</name>
<keyword evidence="6" id="KW-0175">Coiled coil</keyword>
<dbReference type="GO" id="GO:0008409">
    <property type="term" value="F:5'-3' exonuclease activity"/>
    <property type="evidence" value="ECO:0007669"/>
    <property type="project" value="InterPro"/>
</dbReference>
<dbReference type="InterPro" id="IPR038763">
    <property type="entry name" value="DHH_sf"/>
</dbReference>
<keyword evidence="5" id="KW-0269">Exonuclease</keyword>
<evidence type="ECO:0000256" key="1">
    <source>
        <dbReference type="ARBA" id="ARBA00005915"/>
    </source>
</evidence>
<reference evidence="10 11" key="1">
    <citation type="journal article" date="2015" name="Genome Announc.">
        <title>Genomes of Geoalkalibacter ferrihydriticus Z-0531T and Geoalkalibacter subterraneus Red1T, Two Haloalkaliphilic Metal-Reducing Deltaproteobacteria.</title>
        <authorList>
            <person name="Badalamenti J.P."/>
            <person name="Krajmalnik-Brown R."/>
            <person name="Torres C.I."/>
            <person name="Bond D.R."/>
        </authorList>
    </citation>
    <scope>NUCLEOTIDE SEQUENCE [LARGE SCALE GENOMIC DNA]</scope>
    <source>
        <strain evidence="10 11">Red1</strain>
        <plasmid evidence="11">Plasmid pGSUB1</plasmid>
    </source>
</reference>
<proteinExistence type="inferred from homology"/>
<keyword evidence="10" id="KW-0614">Plasmid</keyword>
<dbReference type="NCBIfam" id="TIGR00644">
    <property type="entry name" value="recJ"/>
    <property type="match status" value="1"/>
</dbReference>
<evidence type="ECO:0000259" key="9">
    <source>
        <dbReference type="Pfam" id="PF17768"/>
    </source>
</evidence>
<dbReference type="SUPFAM" id="SSF64182">
    <property type="entry name" value="DHH phosphoesterases"/>
    <property type="match status" value="1"/>
</dbReference>
<accession>A0A0B5FL72</accession>
<dbReference type="PANTHER" id="PTHR30255">
    <property type="entry name" value="SINGLE-STRANDED-DNA-SPECIFIC EXONUCLEASE RECJ"/>
    <property type="match status" value="1"/>
</dbReference>
<dbReference type="Pfam" id="PF17768">
    <property type="entry name" value="RecJ_OB"/>
    <property type="match status" value="1"/>
</dbReference>
<keyword evidence="3" id="KW-0540">Nuclease</keyword>
<protein>
    <recommendedName>
        <fullName evidence="2">Single-stranded-DNA-specific exonuclease RecJ</fullName>
    </recommendedName>
</protein>
<dbReference type="InterPro" id="IPR001667">
    <property type="entry name" value="DDH_dom"/>
</dbReference>
<geneLocation type="plasmid" evidence="10 11">
    <name>pGSUB1</name>
</geneLocation>
<evidence type="ECO:0000259" key="8">
    <source>
        <dbReference type="Pfam" id="PF02272"/>
    </source>
</evidence>
<keyword evidence="4" id="KW-0378">Hydrolase</keyword>
<dbReference type="Pfam" id="PF02272">
    <property type="entry name" value="DHHA1"/>
    <property type="match status" value="1"/>
</dbReference>
<dbReference type="GO" id="GO:0006281">
    <property type="term" value="P:DNA repair"/>
    <property type="evidence" value="ECO:0007669"/>
    <property type="project" value="InterPro"/>
</dbReference>
<dbReference type="InterPro" id="IPR051673">
    <property type="entry name" value="SSDNA_exonuclease_RecJ"/>
</dbReference>
<dbReference type="GO" id="GO:0003676">
    <property type="term" value="F:nucleic acid binding"/>
    <property type="evidence" value="ECO:0007669"/>
    <property type="project" value="InterPro"/>
</dbReference>
<dbReference type="GO" id="GO:0006310">
    <property type="term" value="P:DNA recombination"/>
    <property type="evidence" value="ECO:0007669"/>
    <property type="project" value="InterPro"/>
</dbReference>
<organism evidence="10 11">
    <name type="scientific">Geoalkalibacter subterraneus</name>
    <dbReference type="NCBI Taxonomy" id="483547"/>
    <lineage>
        <taxon>Bacteria</taxon>
        <taxon>Pseudomonadati</taxon>
        <taxon>Thermodesulfobacteriota</taxon>
        <taxon>Desulfuromonadia</taxon>
        <taxon>Desulfuromonadales</taxon>
        <taxon>Geoalkalibacteraceae</taxon>
        <taxon>Geoalkalibacter</taxon>
    </lineage>
</organism>
<dbReference type="RefSeq" id="WP_040202770.1">
    <property type="nucleotide sequence ID" value="NZ_CP010312.1"/>
</dbReference>
<keyword evidence="11" id="KW-1185">Reference proteome</keyword>
<dbReference type="Gene3D" id="3.90.1640.30">
    <property type="match status" value="1"/>
</dbReference>
<dbReference type="OrthoDB" id="9809852at2"/>
<evidence type="ECO:0000256" key="3">
    <source>
        <dbReference type="ARBA" id="ARBA00022722"/>
    </source>
</evidence>
<feature type="domain" description="RecJ OB" evidence="9">
    <location>
        <begin position="472"/>
        <end position="575"/>
    </location>
</feature>
<sequence>MAGDLEKKWVSREEKLEKEDVEQAQAVIDAIMSGNPYLDPLIARLLYLRGISSAEQAQNFLHGNLSSLPCPDEMKGMKKAAARIADAVINKEKISIHSDFDCDGITSAACLMTFFKMLGANASYSIPSREEGYGLSEEAIRQCAAEGTRLIISTDCGITAHKEAEIAHSLGVTLLVTDHHRPPDTLPKAYSIINPHQHDCPFPFKDLAGVGVAFFLAGAIRRELRQRGWFEGQAEPPLKPLLPFLAIGTIADLVPLKGINRVLVEAGLGVLQTNPPIGFSALCQAAGVKKISCGSIAFNIAPRLNASGRLESASLGVELLLTQDEQQAQSIARQLDALNRERQRIEDLTLEKAIRRIDQGETGQRTIVLADPTFHPGVIGICCSRLIEKYHRPSILIALDQDQGKGSGRSITNFHLYDSLKQCSEFLDGFGGHKAAAGLKIQRKNIAAFAHAFDDLALSSLSEEDMIPRAFYDDHLPLEMCTVERAAGLELLQPHGMENPTPCFICKQVTADNVRVVGEKHLSFIAQQNGSRVRCIAFGMAQRAQEIQQGSFDILFSLGINEWRGERSAQLEIKDIKKG</sequence>
<dbReference type="Proteomes" id="UP000035036">
    <property type="component" value="Plasmid pGSUB1"/>
</dbReference>
<feature type="domain" description="DDH" evidence="7">
    <location>
        <begin position="93"/>
        <end position="248"/>
    </location>
</feature>
<feature type="coiled-coil region" evidence="6">
    <location>
        <begin position="321"/>
        <end position="351"/>
    </location>
</feature>
<dbReference type="PANTHER" id="PTHR30255:SF2">
    <property type="entry name" value="SINGLE-STRANDED-DNA-SPECIFIC EXONUCLEASE RECJ"/>
    <property type="match status" value="1"/>
</dbReference>
<dbReference type="AlphaFoldDB" id="A0A0B5FL72"/>
<comment type="similarity">
    <text evidence="1">Belongs to the RecJ family.</text>
</comment>
<evidence type="ECO:0000313" key="11">
    <source>
        <dbReference type="Proteomes" id="UP000035036"/>
    </source>
</evidence>
<evidence type="ECO:0000256" key="2">
    <source>
        <dbReference type="ARBA" id="ARBA00019841"/>
    </source>
</evidence>
<dbReference type="HOGENOM" id="CLU_009736_5_2_7"/>
<gene>
    <name evidence="10" type="ORF">GSUB_16690</name>
</gene>
<dbReference type="EMBL" id="CP010312">
    <property type="protein sequence ID" value="AJF08143.1"/>
    <property type="molecule type" value="Genomic_DNA"/>
</dbReference>
<evidence type="ECO:0000259" key="7">
    <source>
        <dbReference type="Pfam" id="PF01368"/>
    </source>
</evidence>
<dbReference type="Pfam" id="PF01368">
    <property type="entry name" value="DHH"/>
    <property type="match status" value="1"/>
</dbReference>